<dbReference type="AlphaFoldDB" id="A0A5B2VST8"/>
<dbReference type="PROSITE" id="PS50943">
    <property type="entry name" value="HTH_CROC1"/>
    <property type="match status" value="1"/>
</dbReference>
<dbReference type="GO" id="GO:0003677">
    <property type="term" value="F:DNA binding"/>
    <property type="evidence" value="ECO:0007669"/>
    <property type="project" value="InterPro"/>
</dbReference>
<reference evidence="2 3" key="1">
    <citation type="submission" date="2019-09" db="EMBL/GenBank/DDBJ databases">
        <title>Chitinophaga ginsengihumi sp. nov., isolated from soil of ginseng rhizosphere.</title>
        <authorList>
            <person name="Lee J."/>
        </authorList>
    </citation>
    <scope>NUCLEOTIDE SEQUENCE [LARGE SCALE GENOMIC DNA]</scope>
    <source>
        <strain evidence="2 3">BN140078</strain>
    </source>
</reference>
<dbReference type="Pfam" id="PF01381">
    <property type="entry name" value="HTH_3"/>
    <property type="match status" value="1"/>
</dbReference>
<comment type="caution">
    <text evidence="2">The sequence shown here is derived from an EMBL/GenBank/DDBJ whole genome shotgun (WGS) entry which is preliminary data.</text>
</comment>
<sequence>MEPNINKTISANLQFLRRSNGYTRKRLAEVAETNEASINSYIEERARAPLEVLIRISDHFKLPLDELVRVDLKTRYVCQMICRMDRIDEKKLKTEE</sequence>
<dbReference type="InterPro" id="IPR001387">
    <property type="entry name" value="Cro/C1-type_HTH"/>
</dbReference>
<keyword evidence="3" id="KW-1185">Reference proteome</keyword>
<evidence type="ECO:0000313" key="2">
    <source>
        <dbReference type="EMBL" id="KAA2242853.1"/>
    </source>
</evidence>
<protein>
    <submittedName>
        <fullName evidence="2">Helix-turn-helix transcriptional regulator</fullName>
    </submittedName>
</protein>
<name>A0A5B2VST8_9BACT</name>
<evidence type="ECO:0000259" key="1">
    <source>
        <dbReference type="PROSITE" id="PS50943"/>
    </source>
</evidence>
<proteinExistence type="predicted"/>
<evidence type="ECO:0000313" key="3">
    <source>
        <dbReference type="Proteomes" id="UP000324611"/>
    </source>
</evidence>
<dbReference type="InterPro" id="IPR010982">
    <property type="entry name" value="Lambda_DNA-bd_dom_sf"/>
</dbReference>
<dbReference type="SMART" id="SM00530">
    <property type="entry name" value="HTH_XRE"/>
    <property type="match status" value="1"/>
</dbReference>
<gene>
    <name evidence="2" type="ORF">F0L74_10010</name>
</gene>
<feature type="domain" description="HTH cro/C1-type" evidence="1">
    <location>
        <begin position="13"/>
        <end position="67"/>
    </location>
</feature>
<reference evidence="2 3" key="2">
    <citation type="submission" date="2019-09" db="EMBL/GenBank/DDBJ databases">
        <authorList>
            <person name="Jin C."/>
        </authorList>
    </citation>
    <scope>NUCLEOTIDE SEQUENCE [LARGE SCALE GENOMIC DNA]</scope>
    <source>
        <strain evidence="2 3">BN140078</strain>
    </source>
</reference>
<dbReference type="EMBL" id="VUOC01000002">
    <property type="protein sequence ID" value="KAA2242853.1"/>
    <property type="molecule type" value="Genomic_DNA"/>
</dbReference>
<dbReference type="CDD" id="cd00093">
    <property type="entry name" value="HTH_XRE"/>
    <property type="match status" value="1"/>
</dbReference>
<dbReference type="Gene3D" id="1.10.260.40">
    <property type="entry name" value="lambda repressor-like DNA-binding domains"/>
    <property type="match status" value="1"/>
</dbReference>
<dbReference type="SUPFAM" id="SSF47413">
    <property type="entry name" value="lambda repressor-like DNA-binding domains"/>
    <property type="match status" value="1"/>
</dbReference>
<accession>A0A5B2VST8</accession>
<dbReference type="Proteomes" id="UP000324611">
    <property type="component" value="Unassembled WGS sequence"/>
</dbReference>
<organism evidence="2 3">
    <name type="scientific">Chitinophaga agrisoli</name>
    <dbReference type="NCBI Taxonomy" id="2607653"/>
    <lineage>
        <taxon>Bacteria</taxon>
        <taxon>Pseudomonadati</taxon>
        <taxon>Bacteroidota</taxon>
        <taxon>Chitinophagia</taxon>
        <taxon>Chitinophagales</taxon>
        <taxon>Chitinophagaceae</taxon>
        <taxon>Chitinophaga</taxon>
    </lineage>
</organism>
<dbReference type="RefSeq" id="WP_149837728.1">
    <property type="nucleotide sequence ID" value="NZ_VUOC01000002.1"/>
</dbReference>